<accession>A0A1H0WB52</accession>
<gene>
    <name evidence="2" type="ORF">SAMN04487905_111151</name>
</gene>
<keyword evidence="3" id="KW-1185">Reference proteome</keyword>
<dbReference type="AlphaFoldDB" id="A0A1H0WB52"/>
<evidence type="ECO:0000313" key="3">
    <source>
        <dbReference type="Proteomes" id="UP000199497"/>
    </source>
</evidence>
<reference evidence="3" key="1">
    <citation type="submission" date="2016-10" db="EMBL/GenBank/DDBJ databases">
        <authorList>
            <person name="Varghese N."/>
            <person name="Submissions S."/>
        </authorList>
    </citation>
    <scope>NUCLEOTIDE SEQUENCE [LARGE SCALE GENOMIC DNA]</scope>
    <source>
        <strain evidence="3">DSM 46732</strain>
    </source>
</reference>
<dbReference type="Proteomes" id="UP000199497">
    <property type="component" value="Unassembled WGS sequence"/>
</dbReference>
<protein>
    <submittedName>
        <fullName evidence="2">Uncharacterized protein</fullName>
    </submittedName>
</protein>
<organism evidence="2 3">
    <name type="scientific">Actinopolyspora xinjiangensis</name>
    <dbReference type="NCBI Taxonomy" id="405564"/>
    <lineage>
        <taxon>Bacteria</taxon>
        <taxon>Bacillati</taxon>
        <taxon>Actinomycetota</taxon>
        <taxon>Actinomycetes</taxon>
        <taxon>Actinopolysporales</taxon>
        <taxon>Actinopolysporaceae</taxon>
        <taxon>Actinopolyspora</taxon>
    </lineage>
</organism>
<name>A0A1H0WB52_9ACTN</name>
<dbReference type="STRING" id="405564.SAMN04487905_111151"/>
<evidence type="ECO:0000256" key="1">
    <source>
        <dbReference type="SAM" id="MobiDB-lite"/>
    </source>
</evidence>
<feature type="region of interest" description="Disordered" evidence="1">
    <location>
        <begin position="55"/>
        <end position="75"/>
    </location>
</feature>
<dbReference type="EMBL" id="FNJR01000011">
    <property type="protein sequence ID" value="SDP87934.1"/>
    <property type="molecule type" value="Genomic_DNA"/>
</dbReference>
<evidence type="ECO:0000313" key="2">
    <source>
        <dbReference type="EMBL" id="SDP87934.1"/>
    </source>
</evidence>
<sequence>MTSMDYLSAYTAPRAFLVGLLFLVVVALRFPAVVMAIAVRVCDRATERLLAVGNRIPPTPAASSSARAGRGGEWR</sequence>
<proteinExistence type="predicted"/>